<name>A0A9D1HTI2_9BACT</name>
<keyword evidence="1" id="KW-0472">Membrane</keyword>
<comment type="caution">
    <text evidence="2">The sequence shown here is derived from an EMBL/GenBank/DDBJ whole genome shotgun (WGS) entry which is preliminary data.</text>
</comment>
<evidence type="ECO:0000313" key="3">
    <source>
        <dbReference type="Proteomes" id="UP000824087"/>
    </source>
</evidence>
<keyword evidence="1" id="KW-1133">Transmembrane helix</keyword>
<proteinExistence type="predicted"/>
<evidence type="ECO:0008006" key="4">
    <source>
        <dbReference type="Google" id="ProtNLM"/>
    </source>
</evidence>
<dbReference type="EMBL" id="DVML01000010">
    <property type="protein sequence ID" value="HIU22288.1"/>
    <property type="molecule type" value="Genomic_DNA"/>
</dbReference>
<protein>
    <recommendedName>
        <fullName evidence="4">DUF5658 domain-containing protein</fullName>
    </recommendedName>
</protein>
<feature type="transmembrane region" description="Helical" evidence="1">
    <location>
        <begin position="87"/>
        <end position="109"/>
    </location>
</feature>
<organism evidence="2 3">
    <name type="scientific">Candidatus Fimihabitans intestinipullorum</name>
    <dbReference type="NCBI Taxonomy" id="2840820"/>
    <lineage>
        <taxon>Bacteria</taxon>
        <taxon>Bacillati</taxon>
        <taxon>Mycoplasmatota</taxon>
        <taxon>Mycoplasmatota incertae sedis</taxon>
        <taxon>Candidatus Fimihabitans</taxon>
    </lineage>
</organism>
<feature type="transmembrane region" description="Helical" evidence="1">
    <location>
        <begin position="12"/>
        <end position="36"/>
    </location>
</feature>
<evidence type="ECO:0000313" key="2">
    <source>
        <dbReference type="EMBL" id="HIU22288.1"/>
    </source>
</evidence>
<dbReference type="AlphaFoldDB" id="A0A9D1HTI2"/>
<evidence type="ECO:0000256" key="1">
    <source>
        <dbReference type="SAM" id="Phobius"/>
    </source>
</evidence>
<sequence length="115" mass="13051">MKREIKNFNQIVGIILVVLTGISLVINALLFTNMIYNCSYDTMGLNELLVSTPFNILLWIDNILIFVIALFYIISSIKEKKNSFIKISFAVFAVLTTIVVQSFMVNFVAELFGVF</sequence>
<keyword evidence="1" id="KW-0812">Transmembrane</keyword>
<feature type="transmembrane region" description="Helical" evidence="1">
    <location>
        <begin position="56"/>
        <end position="75"/>
    </location>
</feature>
<accession>A0A9D1HTI2</accession>
<reference evidence="2" key="2">
    <citation type="journal article" date="2021" name="PeerJ">
        <title>Extensive microbial diversity within the chicken gut microbiome revealed by metagenomics and culture.</title>
        <authorList>
            <person name="Gilroy R."/>
            <person name="Ravi A."/>
            <person name="Getino M."/>
            <person name="Pursley I."/>
            <person name="Horton D.L."/>
            <person name="Alikhan N.F."/>
            <person name="Baker D."/>
            <person name="Gharbi K."/>
            <person name="Hall N."/>
            <person name="Watson M."/>
            <person name="Adriaenssens E.M."/>
            <person name="Foster-Nyarko E."/>
            <person name="Jarju S."/>
            <person name="Secka A."/>
            <person name="Antonio M."/>
            <person name="Oren A."/>
            <person name="Chaudhuri R.R."/>
            <person name="La Ragione R."/>
            <person name="Hildebrand F."/>
            <person name="Pallen M.J."/>
        </authorList>
    </citation>
    <scope>NUCLEOTIDE SEQUENCE</scope>
    <source>
        <strain evidence="2">CHK197-8231</strain>
    </source>
</reference>
<dbReference type="Proteomes" id="UP000824087">
    <property type="component" value="Unassembled WGS sequence"/>
</dbReference>
<reference evidence="2" key="1">
    <citation type="submission" date="2020-10" db="EMBL/GenBank/DDBJ databases">
        <authorList>
            <person name="Gilroy R."/>
        </authorList>
    </citation>
    <scope>NUCLEOTIDE SEQUENCE</scope>
    <source>
        <strain evidence="2">CHK197-8231</strain>
    </source>
</reference>
<gene>
    <name evidence="2" type="ORF">IAD49_01765</name>
</gene>